<protein>
    <submittedName>
        <fullName evidence="2">Uncharacterized protein</fullName>
    </submittedName>
</protein>
<reference evidence="2" key="1">
    <citation type="submission" date="2018-02" db="EMBL/GenBank/DDBJ databases">
        <authorList>
            <person name="Cohen D.B."/>
            <person name="Kent A.D."/>
        </authorList>
    </citation>
    <scope>NUCLEOTIDE SEQUENCE</scope>
</reference>
<sequence>MISAIQAQDLHHWSSRSPPPFKLEITDQIWGKILTAVRERDPLTQRPSRQRPPASLHGLTSGTVLFSSARRASAGPPGTPLDSATHGLTDHARRLWTKPLTA</sequence>
<name>A0A2N9G5R7_FAGSY</name>
<dbReference type="AlphaFoldDB" id="A0A2N9G5R7"/>
<gene>
    <name evidence="2" type="ORF">FSB_LOCUS22707</name>
</gene>
<dbReference type="EMBL" id="OIVN01001513">
    <property type="protein sequence ID" value="SPC94825.1"/>
    <property type="molecule type" value="Genomic_DNA"/>
</dbReference>
<evidence type="ECO:0000256" key="1">
    <source>
        <dbReference type="SAM" id="MobiDB-lite"/>
    </source>
</evidence>
<feature type="region of interest" description="Disordered" evidence="1">
    <location>
        <begin position="39"/>
        <end position="102"/>
    </location>
</feature>
<proteinExistence type="predicted"/>
<organism evidence="2">
    <name type="scientific">Fagus sylvatica</name>
    <name type="common">Beechnut</name>
    <dbReference type="NCBI Taxonomy" id="28930"/>
    <lineage>
        <taxon>Eukaryota</taxon>
        <taxon>Viridiplantae</taxon>
        <taxon>Streptophyta</taxon>
        <taxon>Embryophyta</taxon>
        <taxon>Tracheophyta</taxon>
        <taxon>Spermatophyta</taxon>
        <taxon>Magnoliopsida</taxon>
        <taxon>eudicotyledons</taxon>
        <taxon>Gunneridae</taxon>
        <taxon>Pentapetalae</taxon>
        <taxon>rosids</taxon>
        <taxon>fabids</taxon>
        <taxon>Fagales</taxon>
        <taxon>Fagaceae</taxon>
        <taxon>Fagus</taxon>
    </lineage>
</organism>
<evidence type="ECO:0000313" key="2">
    <source>
        <dbReference type="EMBL" id="SPC94825.1"/>
    </source>
</evidence>
<accession>A0A2N9G5R7</accession>